<name>A0A182W567_9DIPT</name>
<reference evidence="1" key="2">
    <citation type="submission" date="2020-05" db="UniProtKB">
        <authorList>
            <consortium name="EnsemblMetazoa"/>
        </authorList>
    </citation>
    <scope>IDENTIFICATION</scope>
    <source>
        <strain evidence="1">MINIMUS1</strain>
    </source>
</reference>
<accession>A0A182W567</accession>
<proteinExistence type="predicted"/>
<keyword evidence="2" id="KW-1185">Reference proteome</keyword>
<evidence type="ECO:0000313" key="2">
    <source>
        <dbReference type="Proteomes" id="UP000075920"/>
    </source>
</evidence>
<dbReference type="AlphaFoldDB" id="A0A182W567"/>
<dbReference type="EnsemblMetazoa" id="AMIN005480-RA">
    <property type="protein sequence ID" value="AMIN005480-PA"/>
    <property type="gene ID" value="AMIN005480"/>
</dbReference>
<dbReference type="Proteomes" id="UP000075920">
    <property type="component" value="Unassembled WGS sequence"/>
</dbReference>
<reference evidence="2" key="1">
    <citation type="submission" date="2013-03" db="EMBL/GenBank/DDBJ databases">
        <title>The Genome Sequence of Anopheles minimus MINIMUS1.</title>
        <authorList>
            <consortium name="The Broad Institute Genomics Platform"/>
            <person name="Neafsey D.E."/>
            <person name="Walton C."/>
            <person name="Walker B."/>
            <person name="Young S.K."/>
            <person name="Zeng Q."/>
            <person name="Gargeya S."/>
            <person name="Fitzgerald M."/>
            <person name="Haas B."/>
            <person name="Abouelleil A."/>
            <person name="Allen A.W."/>
            <person name="Alvarado L."/>
            <person name="Arachchi H.M."/>
            <person name="Berlin A.M."/>
            <person name="Chapman S.B."/>
            <person name="Gainer-Dewar J."/>
            <person name="Goldberg J."/>
            <person name="Griggs A."/>
            <person name="Gujja S."/>
            <person name="Hansen M."/>
            <person name="Howarth C."/>
            <person name="Imamovic A."/>
            <person name="Ireland A."/>
            <person name="Larimer J."/>
            <person name="McCowan C."/>
            <person name="Murphy C."/>
            <person name="Pearson M."/>
            <person name="Poon T.W."/>
            <person name="Priest M."/>
            <person name="Roberts A."/>
            <person name="Saif S."/>
            <person name="Shea T."/>
            <person name="Sisk P."/>
            <person name="Sykes S."/>
            <person name="Wortman J."/>
            <person name="Nusbaum C."/>
            <person name="Birren B."/>
        </authorList>
    </citation>
    <scope>NUCLEOTIDE SEQUENCE [LARGE SCALE GENOMIC DNA]</scope>
    <source>
        <strain evidence="2">MINIMUS1</strain>
    </source>
</reference>
<dbReference type="VEuPathDB" id="VectorBase:AMIN005480"/>
<protein>
    <submittedName>
        <fullName evidence="1">Uncharacterized protein</fullName>
    </submittedName>
</protein>
<evidence type="ECO:0000313" key="1">
    <source>
        <dbReference type="EnsemblMetazoa" id="AMIN005480-PA"/>
    </source>
</evidence>
<sequence length="85" mass="9029">MGSLSCYPYSCHLDGGHLARNVGARAFGLVIQVVISSASINPATLAASALAGTGGRNIATNCTTHRFHKPQINSQTEKNTFWLKQ</sequence>
<organism evidence="1 2">
    <name type="scientific">Anopheles minimus</name>
    <dbReference type="NCBI Taxonomy" id="112268"/>
    <lineage>
        <taxon>Eukaryota</taxon>
        <taxon>Metazoa</taxon>
        <taxon>Ecdysozoa</taxon>
        <taxon>Arthropoda</taxon>
        <taxon>Hexapoda</taxon>
        <taxon>Insecta</taxon>
        <taxon>Pterygota</taxon>
        <taxon>Neoptera</taxon>
        <taxon>Endopterygota</taxon>
        <taxon>Diptera</taxon>
        <taxon>Nematocera</taxon>
        <taxon>Culicoidea</taxon>
        <taxon>Culicidae</taxon>
        <taxon>Anophelinae</taxon>
        <taxon>Anopheles</taxon>
    </lineage>
</organism>